<dbReference type="PANTHER" id="PTHR42678:SF34">
    <property type="entry name" value="OS04G0183300 PROTEIN"/>
    <property type="match status" value="1"/>
</dbReference>
<evidence type="ECO:0000259" key="1">
    <source>
        <dbReference type="Pfam" id="PF01425"/>
    </source>
</evidence>
<accession>A0A395NFP7</accession>
<dbReference type="Proteomes" id="UP000266272">
    <property type="component" value="Unassembled WGS sequence"/>
</dbReference>
<sequence length="169" mass="18280">MPREAAAPPTVVQLAKAYLARIKEVNWTLKPVTEINLDALEIAFELDRQRQRIKSSSPEASKLGLLHGIPVLVPISMGTDDNMSTTAGSCALLGARVPEDSTVVAKLRQAVTILLLKQTCLSGRPIVIEASQTGGPRLEAQPSAPMYRPRLQKPLLAALWQLAQIVQQG</sequence>
<dbReference type="OrthoDB" id="566138at2759"/>
<keyword evidence="3" id="KW-1185">Reference proteome</keyword>
<proteinExistence type="predicted"/>
<keyword evidence="2" id="KW-0808">Transferase</keyword>
<protein>
    <submittedName>
        <fullName evidence="2">Glutamyl-trnagln amidotransferase subunit a</fullName>
    </submittedName>
</protein>
<reference evidence="2 3" key="1">
    <citation type="journal article" date="2018" name="PLoS Pathog.">
        <title>Evolution of structural diversity of trichothecenes, a family of toxins produced by plant pathogenic and entomopathogenic fungi.</title>
        <authorList>
            <person name="Proctor R.H."/>
            <person name="McCormick S.P."/>
            <person name="Kim H.S."/>
            <person name="Cardoza R.E."/>
            <person name="Stanley A.M."/>
            <person name="Lindo L."/>
            <person name="Kelly A."/>
            <person name="Brown D.W."/>
            <person name="Lee T."/>
            <person name="Vaughan M.M."/>
            <person name="Alexander N.J."/>
            <person name="Busman M."/>
            <person name="Gutierrez S."/>
        </authorList>
    </citation>
    <scope>NUCLEOTIDE SEQUENCE [LARGE SCALE GENOMIC DNA]</scope>
    <source>
        <strain evidence="2 3">IBT 40837</strain>
    </source>
</reference>
<comment type="caution">
    <text evidence="2">The sequence shown here is derived from an EMBL/GenBank/DDBJ whole genome shotgun (WGS) entry which is preliminary data.</text>
</comment>
<dbReference type="AlphaFoldDB" id="A0A395NFP7"/>
<dbReference type="PANTHER" id="PTHR42678">
    <property type="entry name" value="AMIDASE"/>
    <property type="match status" value="1"/>
</dbReference>
<dbReference type="STRING" id="490622.A0A395NFP7"/>
<dbReference type="InterPro" id="IPR023631">
    <property type="entry name" value="Amidase_dom"/>
</dbReference>
<gene>
    <name evidence="2" type="ORF">TARUN_7348</name>
</gene>
<evidence type="ECO:0000313" key="3">
    <source>
        <dbReference type="Proteomes" id="UP000266272"/>
    </source>
</evidence>
<evidence type="ECO:0000313" key="2">
    <source>
        <dbReference type="EMBL" id="RFU74905.1"/>
    </source>
</evidence>
<dbReference type="Pfam" id="PF01425">
    <property type="entry name" value="Amidase"/>
    <property type="match status" value="1"/>
</dbReference>
<name>A0A395NFP7_TRIAR</name>
<feature type="domain" description="Amidase" evidence="1">
    <location>
        <begin position="14"/>
        <end position="115"/>
    </location>
</feature>
<dbReference type="SUPFAM" id="SSF75304">
    <property type="entry name" value="Amidase signature (AS) enzymes"/>
    <property type="match status" value="1"/>
</dbReference>
<dbReference type="Gene3D" id="3.90.1300.10">
    <property type="entry name" value="Amidase signature (AS) domain"/>
    <property type="match status" value="1"/>
</dbReference>
<dbReference type="GO" id="GO:0016740">
    <property type="term" value="F:transferase activity"/>
    <property type="evidence" value="ECO:0007669"/>
    <property type="project" value="UniProtKB-KW"/>
</dbReference>
<organism evidence="2 3">
    <name type="scientific">Trichoderma arundinaceum</name>
    <dbReference type="NCBI Taxonomy" id="490622"/>
    <lineage>
        <taxon>Eukaryota</taxon>
        <taxon>Fungi</taxon>
        <taxon>Dikarya</taxon>
        <taxon>Ascomycota</taxon>
        <taxon>Pezizomycotina</taxon>
        <taxon>Sordariomycetes</taxon>
        <taxon>Hypocreomycetidae</taxon>
        <taxon>Hypocreales</taxon>
        <taxon>Hypocreaceae</taxon>
        <taxon>Trichoderma</taxon>
    </lineage>
</organism>
<dbReference type="InterPro" id="IPR036928">
    <property type="entry name" value="AS_sf"/>
</dbReference>
<dbReference type="EMBL" id="PXOA01000490">
    <property type="protein sequence ID" value="RFU74905.1"/>
    <property type="molecule type" value="Genomic_DNA"/>
</dbReference>